<sequence>MADDLTLSVTVVYAPQPRQVCEITLQVPPGSTATDALRQSGVLVSLAAEEIAALELGIWGRKVPGNQVLRTHDRVELYRPLTVDPKVARRERFARQGAKGKGAGLFANRRAGAKAGY</sequence>
<evidence type="ECO:0000313" key="4">
    <source>
        <dbReference type="Proteomes" id="UP000186110"/>
    </source>
</evidence>
<dbReference type="HAMAP" id="MF_00460">
    <property type="entry name" value="UPF0125_RnfH"/>
    <property type="match status" value="1"/>
</dbReference>
<proteinExistence type="inferred from homology"/>
<evidence type="ECO:0000313" key="3">
    <source>
        <dbReference type="EMBL" id="APW42869.1"/>
    </source>
</evidence>
<dbReference type="PANTHER" id="PTHR37483">
    <property type="entry name" value="UPF0125 PROTEIN RATB"/>
    <property type="match status" value="1"/>
</dbReference>
<name>A0A1P8KA31_9BURK</name>
<dbReference type="InterPro" id="IPR016155">
    <property type="entry name" value="Mopterin_synth/thiamin_S_b"/>
</dbReference>
<dbReference type="Gene3D" id="3.10.20.280">
    <property type="entry name" value="RnfH-like"/>
    <property type="match status" value="1"/>
</dbReference>
<dbReference type="PANTHER" id="PTHR37483:SF1">
    <property type="entry name" value="UPF0125 PROTEIN RATB"/>
    <property type="match status" value="1"/>
</dbReference>
<gene>
    <name evidence="3" type="ORF">RS694_10205</name>
</gene>
<evidence type="ECO:0000256" key="2">
    <source>
        <dbReference type="HAMAP-Rule" id="MF_00460"/>
    </source>
</evidence>
<reference evidence="3 4" key="1">
    <citation type="submission" date="2017-01" db="EMBL/GenBank/DDBJ databases">
        <authorList>
            <person name="Mah S.A."/>
            <person name="Swanson W.J."/>
            <person name="Moy G.W."/>
            <person name="Vacquier V.D."/>
        </authorList>
    </citation>
    <scope>NUCLEOTIDE SEQUENCE [LARGE SCALE GENOMIC DNA]</scope>
    <source>
        <strain evidence="3 4">DSM 22694</strain>
    </source>
</reference>
<dbReference type="InterPro" id="IPR005346">
    <property type="entry name" value="RnfH"/>
</dbReference>
<dbReference type="InterPro" id="IPR037021">
    <property type="entry name" value="RnfH_sf"/>
</dbReference>
<dbReference type="KEGG" id="rsb:RS694_10205"/>
<dbReference type="EMBL" id="CP019239">
    <property type="protein sequence ID" value="APW42869.1"/>
    <property type="molecule type" value="Genomic_DNA"/>
</dbReference>
<dbReference type="STRING" id="1484693.RS694_10205"/>
<dbReference type="Proteomes" id="UP000186110">
    <property type="component" value="Chromosome"/>
</dbReference>
<protein>
    <recommendedName>
        <fullName evidence="2">UPF0125 protein RS694_10205</fullName>
    </recommendedName>
</protein>
<dbReference type="eggNOG" id="COG2914">
    <property type="taxonomic scope" value="Bacteria"/>
</dbReference>
<evidence type="ECO:0000256" key="1">
    <source>
        <dbReference type="ARBA" id="ARBA00010645"/>
    </source>
</evidence>
<dbReference type="RefSeq" id="WP_029705646.1">
    <property type="nucleotide sequence ID" value="NZ_CP019239.1"/>
</dbReference>
<accession>A0A1P8KA31</accession>
<comment type="similarity">
    <text evidence="1 2">Belongs to the UPF0125 (RnfH) family.</text>
</comment>
<dbReference type="AlphaFoldDB" id="A0A1P8KA31"/>
<keyword evidence="4" id="KW-1185">Reference proteome</keyword>
<organism evidence="3 4">
    <name type="scientific">Rhodoferax saidenbachensis</name>
    <dbReference type="NCBI Taxonomy" id="1484693"/>
    <lineage>
        <taxon>Bacteria</taxon>
        <taxon>Pseudomonadati</taxon>
        <taxon>Pseudomonadota</taxon>
        <taxon>Betaproteobacteria</taxon>
        <taxon>Burkholderiales</taxon>
        <taxon>Comamonadaceae</taxon>
        <taxon>Rhodoferax</taxon>
    </lineage>
</organism>
<dbReference type="SUPFAM" id="SSF54285">
    <property type="entry name" value="MoaD/ThiS"/>
    <property type="match status" value="1"/>
</dbReference>
<dbReference type="Pfam" id="PF03658">
    <property type="entry name" value="Ub-RnfH"/>
    <property type="match status" value="1"/>
</dbReference>